<feature type="domain" description="Peptidase S55" evidence="2">
    <location>
        <begin position="1"/>
        <end position="148"/>
    </location>
</feature>
<dbReference type="OrthoDB" id="9765242at2"/>
<dbReference type="KEGG" id="alus:STSP2_00318"/>
<dbReference type="AlphaFoldDB" id="A0A1U9NH93"/>
<sequence precursor="true">MKKRNLKNHIIITLFIAVVCAVMTAPALALDSSKYITVDEISTDMDAYCLTVLRGTEVEKFPVEIISVIKNHNPGQDRILVKGTDPQFIHDGSVHGCSGSPVYIDGRMAGALSAGWDICKDPLYLVTPIAEMLEVGEYEPTAADHFPDAPWINSVDLSQPIDLDAIGKTITESMINRAQAAADSGMLSPMITSLPARVCDKLTPQFNALGLRPMRTPISLSTAMQTAQVEQVDFAPGSVLVIPLVSGDIDLSATGTVTEVVGNKVYGFGHQMDGAGPVDMPMANGYVHTVVASDVGGSFKLATAGNVKGAIRADESNAVYGEIDATAKTIPLNITIDRFNDDQIRTYNCQVVSNRSYTPLMVQAAVAGAATMRGPLPQENFITYSANIDAQGFDPIEFANTSSGTGLYSALNEASSSVAMLMANQFDPVEIDSIDVKLTIKPRNIRAAIEQVSVSDESVKPGQTVTITAVTKPYLAPYKTHSLELTIPENTRPGTYQVTVAGSNEYLKLIRKLQPHKFIASDVTSLVSALRNSLEIKRNKIYAVMPLRPGGIVIENNELPFLPATKASLLADPKRTAQVRPQNHWIETEAPIDNIIANKAQLKITVEKP</sequence>
<evidence type="ECO:0000259" key="2">
    <source>
        <dbReference type="PROSITE" id="PS51494"/>
    </source>
</evidence>
<dbReference type="InterPro" id="IPR008763">
    <property type="entry name" value="Peptidase_S55"/>
</dbReference>
<keyword evidence="4" id="KW-1185">Reference proteome</keyword>
<keyword evidence="1" id="KW-0732">Signal</keyword>
<evidence type="ECO:0000256" key="1">
    <source>
        <dbReference type="SAM" id="SignalP"/>
    </source>
</evidence>
<evidence type="ECO:0000313" key="3">
    <source>
        <dbReference type="EMBL" id="AQT67175.1"/>
    </source>
</evidence>
<name>A0A1U9NH93_9BACT</name>
<evidence type="ECO:0000313" key="4">
    <source>
        <dbReference type="Proteomes" id="UP000189674"/>
    </source>
</evidence>
<dbReference type="STRING" id="1936003.STSP2_00318"/>
<dbReference type="Pfam" id="PF05580">
    <property type="entry name" value="Peptidase_S55"/>
    <property type="match status" value="1"/>
</dbReference>
<dbReference type="EMBL" id="CP019791">
    <property type="protein sequence ID" value="AQT67175.1"/>
    <property type="molecule type" value="Genomic_DNA"/>
</dbReference>
<gene>
    <name evidence="3" type="ORF">STSP2_00318</name>
</gene>
<accession>A0A1U9NH93</accession>
<proteinExistence type="predicted"/>
<organism evidence="3 4">
    <name type="scientific">Anaerohalosphaera lusitana</name>
    <dbReference type="NCBI Taxonomy" id="1936003"/>
    <lineage>
        <taxon>Bacteria</taxon>
        <taxon>Pseudomonadati</taxon>
        <taxon>Planctomycetota</taxon>
        <taxon>Phycisphaerae</taxon>
        <taxon>Sedimentisphaerales</taxon>
        <taxon>Anaerohalosphaeraceae</taxon>
        <taxon>Anaerohalosphaera</taxon>
    </lineage>
</organism>
<dbReference type="Proteomes" id="UP000189674">
    <property type="component" value="Chromosome"/>
</dbReference>
<dbReference type="RefSeq" id="WP_146659202.1">
    <property type="nucleotide sequence ID" value="NZ_CP019791.1"/>
</dbReference>
<dbReference type="PROSITE" id="PS51494">
    <property type="entry name" value="SPOIVB"/>
    <property type="match status" value="1"/>
</dbReference>
<feature type="chain" id="PRO_5012798472" evidence="1">
    <location>
        <begin position="30"/>
        <end position="609"/>
    </location>
</feature>
<feature type="signal peptide" evidence="1">
    <location>
        <begin position="1"/>
        <end position="29"/>
    </location>
</feature>
<reference evidence="4" key="1">
    <citation type="submission" date="2017-02" db="EMBL/GenBank/DDBJ databases">
        <title>Comparative genomics and description of representatives of a novel lineage of planctomycetes thriving in anoxic sediments.</title>
        <authorList>
            <person name="Spring S."/>
            <person name="Bunk B."/>
            <person name="Sproer C."/>
        </authorList>
    </citation>
    <scope>NUCLEOTIDE SEQUENCE [LARGE SCALE GENOMIC DNA]</scope>
    <source>
        <strain evidence="4">ST-NAGAB-D1</strain>
    </source>
</reference>
<protein>
    <submittedName>
        <fullName evidence="3">Stage IV sporulation protein B</fullName>
    </submittedName>
</protein>